<dbReference type="Gene3D" id="3.90.550.10">
    <property type="entry name" value="Spore Coat Polysaccharide Biosynthesis Protein SpsA, Chain A"/>
    <property type="match status" value="1"/>
</dbReference>
<dbReference type="EMBL" id="QRDV01000011">
    <property type="protein sequence ID" value="RED38208.1"/>
    <property type="molecule type" value="Genomic_DNA"/>
</dbReference>
<dbReference type="Pfam" id="PF02709">
    <property type="entry name" value="Glyco_transf_7C"/>
    <property type="match status" value="1"/>
</dbReference>
<evidence type="ECO:0000259" key="3">
    <source>
        <dbReference type="Pfam" id="PF02709"/>
    </source>
</evidence>
<evidence type="ECO:0000313" key="5">
    <source>
        <dbReference type="Proteomes" id="UP000256980"/>
    </source>
</evidence>
<organism evidence="4 5">
    <name type="scientific">Winogradskyella eximia</name>
    <dbReference type="NCBI Taxonomy" id="262006"/>
    <lineage>
        <taxon>Bacteria</taxon>
        <taxon>Pseudomonadati</taxon>
        <taxon>Bacteroidota</taxon>
        <taxon>Flavobacteriia</taxon>
        <taxon>Flavobacteriales</taxon>
        <taxon>Flavobacteriaceae</taxon>
        <taxon>Winogradskyella</taxon>
    </lineage>
</organism>
<protein>
    <submittedName>
        <fullName evidence="4">Galactosyltransferase-like protein</fullName>
    </submittedName>
</protein>
<evidence type="ECO:0000256" key="1">
    <source>
        <dbReference type="ARBA" id="ARBA00022679"/>
    </source>
</evidence>
<dbReference type="InterPro" id="IPR027791">
    <property type="entry name" value="Galactosyl_T_C"/>
</dbReference>
<dbReference type="PANTHER" id="PTHR22916">
    <property type="entry name" value="GLYCOSYLTRANSFERASE"/>
    <property type="match status" value="1"/>
</dbReference>
<dbReference type="SUPFAM" id="SSF53448">
    <property type="entry name" value="Nucleotide-diphospho-sugar transferases"/>
    <property type="match status" value="1"/>
</dbReference>
<feature type="domain" description="Glycosyltransferase 2-like" evidence="2">
    <location>
        <begin position="5"/>
        <end position="113"/>
    </location>
</feature>
<dbReference type="Proteomes" id="UP000256980">
    <property type="component" value="Unassembled WGS sequence"/>
</dbReference>
<accession>A0A3D9GPQ0</accession>
<dbReference type="InterPro" id="IPR001173">
    <property type="entry name" value="Glyco_trans_2-like"/>
</dbReference>
<keyword evidence="1 4" id="KW-0808">Transferase</keyword>
<dbReference type="OrthoDB" id="6717394at2"/>
<sequence>MITYIYPFRNREVERVKKSLDSLAEQNDKELEVVFVDYGSTPETASEVQHLLLKYSFVKYIYSYSNGKPWNRSKALNIGIKQAQTDYVLSADIDMIFHSSFNGLLKSLTDPIKVTFFKVGYLSKNETYDKNELVPESYSNQRAKGISLYPKEALFAINGFDEFFNCWGSEDEDVISRLMFYGLEMNFYNENTLVYHQYHKPFKELKHKLLSKELSYNQVRFHNDKKRKLNENAKTIKVNLDKNWGEIIDEERYNTLVNTPVSRTITSYKTDVDFFLFYELKTLNKGTWCFKFVEFVPDKNINFKSVLYRLWTIRNSDLKIKEEYSLKEVNDLVLKFLLYNDLDFHLLVDSASLELRINIV</sequence>
<dbReference type="InterPro" id="IPR029044">
    <property type="entry name" value="Nucleotide-diphossugar_trans"/>
</dbReference>
<dbReference type="InterPro" id="IPR003859">
    <property type="entry name" value="Galactosyl_T"/>
</dbReference>
<dbReference type="RefSeq" id="WP_115818820.1">
    <property type="nucleotide sequence ID" value="NZ_QRDV01000011.1"/>
</dbReference>
<dbReference type="AlphaFoldDB" id="A0A3D9GPQ0"/>
<comment type="caution">
    <text evidence="4">The sequence shown here is derived from an EMBL/GenBank/DDBJ whole genome shotgun (WGS) entry which is preliminary data.</text>
</comment>
<evidence type="ECO:0000313" key="4">
    <source>
        <dbReference type="EMBL" id="RED38208.1"/>
    </source>
</evidence>
<proteinExistence type="predicted"/>
<dbReference type="GO" id="GO:0005975">
    <property type="term" value="P:carbohydrate metabolic process"/>
    <property type="evidence" value="ECO:0007669"/>
    <property type="project" value="InterPro"/>
</dbReference>
<dbReference type="PRINTS" id="PR02050">
    <property type="entry name" value="B14GALTRFASE"/>
</dbReference>
<reference evidence="4 5" key="1">
    <citation type="submission" date="2018-07" db="EMBL/GenBank/DDBJ databases">
        <title>Genomic Encyclopedia of Type Strains, Phase III (KMG-III): the genomes of soil and plant-associated and newly described type strains.</title>
        <authorList>
            <person name="Whitman W."/>
        </authorList>
    </citation>
    <scope>NUCLEOTIDE SEQUENCE [LARGE SCALE GENOMIC DNA]</scope>
    <source>
        <strain evidence="4 5">CECT 7946</strain>
    </source>
</reference>
<keyword evidence="4" id="KW-0328">Glycosyltransferase</keyword>
<gene>
    <name evidence="4" type="ORF">DFQ10_11129</name>
</gene>
<feature type="domain" description="Galactosyltransferase C-terminal" evidence="3">
    <location>
        <begin position="143"/>
        <end position="200"/>
    </location>
</feature>
<keyword evidence="5" id="KW-1185">Reference proteome</keyword>
<dbReference type="Pfam" id="PF00535">
    <property type="entry name" value="Glycos_transf_2"/>
    <property type="match status" value="1"/>
</dbReference>
<name>A0A3D9GPQ0_9FLAO</name>
<evidence type="ECO:0000259" key="2">
    <source>
        <dbReference type="Pfam" id="PF00535"/>
    </source>
</evidence>
<dbReference type="GO" id="GO:0016758">
    <property type="term" value="F:hexosyltransferase activity"/>
    <property type="evidence" value="ECO:0007669"/>
    <property type="project" value="UniProtKB-ARBA"/>
</dbReference>